<dbReference type="Proteomes" id="UP000475214">
    <property type="component" value="Unassembled WGS sequence"/>
</dbReference>
<gene>
    <name evidence="3" type="ORF">G1H10_18350</name>
</gene>
<dbReference type="Gene3D" id="3.90.550.10">
    <property type="entry name" value="Spore Coat Polysaccharide Biosynthesis Protein SpsA, Chain A"/>
    <property type="match status" value="1"/>
</dbReference>
<dbReference type="InterPro" id="IPR025877">
    <property type="entry name" value="MobA-like_NTP_Trfase"/>
</dbReference>
<comment type="caution">
    <text evidence="3">The sequence shown here is derived from an EMBL/GenBank/DDBJ whole genome shotgun (WGS) entry which is preliminary data.</text>
</comment>
<dbReference type="CDD" id="cd04182">
    <property type="entry name" value="GT_2_like_f"/>
    <property type="match status" value="1"/>
</dbReference>
<dbReference type="InterPro" id="IPR029044">
    <property type="entry name" value="Nucleotide-diphossugar_trans"/>
</dbReference>
<dbReference type="AlphaFoldDB" id="A0A6L9SAK2"/>
<evidence type="ECO:0000313" key="4">
    <source>
        <dbReference type="Proteomes" id="UP000475214"/>
    </source>
</evidence>
<name>A0A6L9SAK2_9ACTN</name>
<dbReference type="GO" id="GO:0016779">
    <property type="term" value="F:nucleotidyltransferase activity"/>
    <property type="evidence" value="ECO:0007669"/>
    <property type="project" value="UniProtKB-ARBA"/>
</dbReference>
<proteinExistence type="predicted"/>
<feature type="compositionally biased region" description="Acidic residues" evidence="1">
    <location>
        <begin position="186"/>
        <end position="197"/>
    </location>
</feature>
<keyword evidence="4" id="KW-1185">Reference proteome</keyword>
<feature type="region of interest" description="Disordered" evidence="1">
    <location>
        <begin position="177"/>
        <end position="197"/>
    </location>
</feature>
<evidence type="ECO:0000259" key="2">
    <source>
        <dbReference type="Pfam" id="PF12804"/>
    </source>
</evidence>
<feature type="domain" description="MobA-like NTP transferase" evidence="2">
    <location>
        <begin position="8"/>
        <end position="168"/>
    </location>
</feature>
<evidence type="ECO:0000313" key="3">
    <source>
        <dbReference type="EMBL" id="NEE02139.1"/>
    </source>
</evidence>
<protein>
    <submittedName>
        <fullName evidence="3">Nucleotidyltransferase family protein</fullName>
    </submittedName>
</protein>
<dbReference type="RefSeq" id="WP_163740442.1">
    <property type="nucleotide sequence ID" value="NZ_JAAGOA010000013.1"/>
</dbReference>
<dbReference type="Pfam" id="PF12804">
    <property type="entry name" value="NTP_transf_3"/>
    <property type="match status" value="1"/>
</dbReference>
<reference evidence="3 4" key="1">
    <citation type="submission" date="2020-02" db="EMBL/GenBank/DDBJ databases">
        <authorList>
            <person name="Li X.-J."/>
            <person name="Han X.-M."/>
        </authorList>
    </citation>
    <scope>NUCLEOTIDE SEQUENCE [LARGE SCALE GENOMIC DNA]</scope>
    <source>
        <strain evidence="3 4">CCTCC AB 2017055</strain>
    </source>
</reference>
<keyword evidence="3" id="KW-0808">Transferase</keyword>
<sequence length="197" mass="20485">MTTATAGGLVLAAGEGRRFGTPKALVEVAGERLVDRAVRLLADGGCTPIVVVEGAVGLEVSGHPAGVPIHLVYNPDWQSGMGSSLRAGLDAVREYEVDAVVVALVDQPWLGPEAVRRLRAARVGGAFVAAATYGGARGNPVLLGREVWADVAALAEGDQGARAFMIRHPELVTAVPCDNTGRPDDVDYPEDLDVTKP</sequence>
<organism evidence="3 4">
    <name type="scientific">Phytoactinopolyspora halotolerans</name>
    <dbReference type="NCBI Taxonomy" id="1981512"/>
    <lineage>
        <taxon>Bacteria</taxon>
        <taxon>Bacillati</taxon>
        <taxon>Actinomycetota</taxon>
        <taxon>Actinomycetes</taxon>
        <taxon>Jiangellales</taxon>
        <taxon>Jiangellaceae</taxon>
        <taxon>Phytoactinopolyspora</taxon>
    </lineage>
</organism>
<dbReference type="PANTHER" id="PTHR43777:SF1">
    <property type="entry name" value="MOLYBDENUM COFACTOR CYTIDYLYLTRANSFERASE"/>
    <property type="match status" value="1"/>
</dbReference>
<dbReference type="SUPFAM" id="SSF53448">
    <property type="entry name" value="Nucleotide-diphospho-sugar transferases"/>
    <property type="match status" value="1"/>
</dbReference>
<dbReference type="EMBL" id="JAAGOA010000013">
    <property type="protein sequence ID" value="NEE02139.1"/>
    <property type="molecule type" value="Genomic_DNA"/>
</dbReference>
<evidence type="ECO:0000256" key="1">
    <source>
        <dbReference type="SAM" id="MobiDB-lite"/>
    </source>
</evidence>
<accession>A0A6L9SAK2</accession>
<dbReference type="PANTHER" id="PTHR43777">
    <property type="entry name" value="MOLYBDENUM COFACTOR CYTIDYLYLTRANSFERASE"/>
    <property type="match status" value="1"/>
</dbReference>